<organism evidence="3 4">
    <name type="scientific">Streblomastix strix</name>
    <dbReference type="NCBI Taxonomy" id="222440"/>
    <lineage>
        <taxon>Eukaryota</taxon>
        <taxon>Metamonada</taxon>
        <taxon>Preaxostyla</taxon>
        <taxon>Oxymonadida</taxon>
        <taxon>Streblomastigidae</taxon>
        <taxon>Streblomastix</taxon>
    </lineage>
</organism>
<dbReference type="InterPro" id="IPR023346">
    <property type="entry name" value="Lysozyme-like_dom_sf"/>
</dbReference>
<dbReference type="InterPro" id="IPR052619">
    <property type="entry name" value="Phage_lysozyme-like"/>
</dbReference>
<dbReference type="AlphaFoldDB" id="A0A5J4T6G6"/>
<dbReference type="EMBL" id="SNRW01038218">
    <property type="protein sequence ID" value="KAA6353383.1"/>
    <property type="molecule type" value="Genomic_DNA"/>
</dbReference>
<name>A0A5J4T6G6_9EUKA</name>
<accession>A0A5J4T6G6</accession>
<protein>
    <submittedName>
        <fullName evidence="3">Putative lysozyme</fullName>
    </submittedName>
</protein>
<keyword evidence="2" id="KW-0081">Bacteriolytic enzyme</keyword>
<dbReference type="Pfam" id="PF00959">
    <property type="entry name" value="Phage_lysozyme"/>
    <property type="match status" value="1"/>
</dbReference>
<reference evidence="3 4" key="1">
    <citation type="submission" date="2019-03" db="EMBL/GenBank/DDBJ databases">
        <title>Single cell metagenomics reveals metabolic interactions within the superorganism composed of flagellate Streblomastix strix and complex community of Bacteroidetes bacteria on its surface.</title>
        <authorList>
            <person name="Treitli S.C."/>
            <person name="Kolisko M."/>
            <person name="Husnik F."/>
            <person name="Keeling P."/>
            <person name="Hampl V."/>
        </authorList>
    </citation>
    <scope>NUCLEOTIDE SEQUENCE [LARGE SCALE GENOMIC DNA]</scope>
    <source>
        <strain evidence="3">ST1C</strain>
    </source>
</reference>
<evidence type="ECO:0000313" key="4">
    <source>
        <dbReference type="Proteomes" id="UP000324800"/>
    </source>
</evidence>
<dbReference type="SUPFAM" id="SSF53955">
    <property type="entry name" value="Lysozyme-like"/>
    <property type="match status" value="1"/>
</dbReference>
<feature type="non-terminal residue" evidence="3">
    <location>
        <position position="1"/>
    </location>
</feature>
<dbReference type="PANTHER" id="PTHR37406:SF1">
    <property type="entry name" value="T4-TYPE LYSOZYME 1-RELATED"/>
    <property type="match status" value="1"/>
</dbReference>
<sequence>TQDESGQYKNTDGERFTIIACNEVFAPVVGKVKTEIDANALGYFSFEAEEAALRNWGLQLVEEDNAQEDDEQACRTCVICFADSYAASTKVMSEANTKDIERHKVIVEEVQIIMDKKFYNLCADGIKRDEGFSAKPYKDTVGKLTIAYGRNISDIGISEDEADYMLMNDIYYCFNKLNAVYKWFAGLDTNRQYVLMNMCFNMGITRLDGFRNMIAAIENKDYKKAAREMLNSKWATQVGVRAKRLAEIMGSGKIQVVPARIMGVQFCSLTIVVWEDKKGNQKPPLTTGAQII</sequence>
<dbReference type="GO" id="GO:0016998">
    <property type="term" value="P:cell wall macromolecule catabolic process"/>
    <property type="evidence" value="ECO:0007669"/>
    <property type="project" value="InterPro"/>
</dbReference>
<dbReference type="OrthoDB" id="5358886at2759"/>
<keyword evidence="1" id="KW-0929">Antimicrobial</keyword>
<dbReference type="Gene3D" id="1.10.530.40">
    <property type="match status" value="1"/>
</dbReference>
<feature type="non-terminal residue" evidence="3">
    <location>
        <position position="292"/>
    </location>
</feature>
<evidence type="ECO:0000313" key="3">
    <source>
        <dbReference type="EMBL" id="KAA6353383.1"/>
    </source>
</evidence>
<dbReference type="GO" id="GO:0042742">
    <property type="term" value="P:defense response to bacterium"/>
    <property type="evidence" value="ECO:0007669"/>
    <property type="project" value="UniProtKB-KW"/>
</dbReference>
<proteinExistence type="predicted"/>
<dbReference type="GO" id="GO:0009253">
    <property type="term" value="P:peptidoglycan catabolic process"/>
    <property type="evidence" value="ECO:0007669"/>
    <property type="project" value="InterPro"/>
</dbReference>
<dbReference type="GO" id="GO:0031640">
    <property type="term" value="P:killing of cells of another organism"/>
    <property type="evidence" value="ECO:0007669"/>
    <property type="project" value="UniProtKB-KW"/>
</dbReference>
<gene>
    <name evidence="3" type="ORF">EZS28_051090</name>
</gene>
<dbReference type="Proteomes" id="UP000324800">
    <property type="component" value="Unassembled WGS sequence"/>
</dbReference>
<comment type="caution">
    <text evidence="3">The sequence shown here is derived from an EMBL/GenBank/DDBJ whole genome shotgun (WGS) entry which is preliminary data.</text>
</comment>
<dbReference type="InterPro" id="IPR002196">
    <property type="entry name" value="Glyco_hydro_24"/>
</dbReference>
<evidence type="ECO:0000256" key="2">
    <source>
        <dbReference type="ARBA" id="ARBA00022638"/>
    </source>
</evidence>
<dbReference type="GO" id="GO:0003796">
    <property type="term" value="F:lysozyme activity"/>
    <property type="evidence" value="ECO:0007669"/>
    <property type="project" value="InterPro"/>
</dbReference>
<dbReference type="PANTHER" id="PTHR37406">
    <property type="entry name" value="T4-TYPE LYSOZYME 1-RELATED"/>
    <property type="match status" value="1"/>
</dbReference>
<dbReference type="InterPro" id="IPR023347">
    <property type="entry name" value="Lysozyme_dom_sf"/>
</dbReference>
<evidence type="ECO:0000256" key="1">
    <source>
        <dbReference type="ARBA" id="ARBA00022529"/>
    </source>
</evidence>